<evidence type="ECO:0000256" key="1">
    <source>
        <dbReference type="SAM" id="MobiDB-lite"/>
    </source>
</evidence>
<feature type="compositionally biased region" description="Basic and acidic residues" evidence="1">
    <location>
        <begin position="90"/>
        <end position="117"/>
    </location>
</feature>
<dbReference type="EMBL" id="GBRH01177656">
    <property type="protein sequence ID" value="JAE20240.1"/>
    <property type="molecule type" value="Transcribed_RNA"/>
</dbReference>
<sequence length="183" mass="19890">MALLSTATTEPLSLGHQPVLKRFTCSQRVRIYEPSMPTAHTQGCNLQPRDAASLQLFCLRHELTHQCALPTVYVQGSGVGRVGEGDVHGADAATERHGSVPRRADPAAGESEERPGGHGEAGVPAGLHLPVAAEEGRAPHQVQRRHLRRGLHPLVHRRTPGHLERPVLRRPHRPVLITVLSLV</sequence>
<dbReference type="AlphaFoldDB" id="A0A0A9G563"/>
<protein>
    <submittedName>
        <fullName evidence="2">Uncharacterized protein</fullName>
    </submittedName>
</protein>
<evidence type="ECO:0000313" key="2">
    <source>
        <dbReference type="EMBL" id="JAE20240.1"/>
    </source>
</evidence>
<organism evidence="2">
    <name type="scientific">Arundo donax</name>
    <name type="common">Giant reed</name>
    <name type="synonym">Donax arundinaceus</name>
    <dbReference type="NCBI Taxonomy" id="35708"/>
    <lineage>
        <taxon>Eukaryota</taxon>
        <taxon>Viridiplantae</taxon>
        <taxon>Streptophyta</taxon>
        <taxon>Embryophyta</taxon>
        <taxon>Tracheophyta</taxon>
        <taxon>Spermatophyta</taxon>
        <taxon>Magnoliopsida</taxon>
        <taxon>Liliopsida</taxon>
        <taxon>Poales</taxon>
        <taxon>Poaceae</taxon>
        <taxon>PACMAD clade</taxon>
        <taxon>Arundinoideae</taxon>
        <taxon>Arundineae</taxon>
        <taxon>Arundo</taxon>
    </lineage>
</organism>
<reference evidence="2" key="2">
    <citation type="journal article" date="2015" name="Data Brief">
        <title>Shoot transcriptome of the giant reed, Arundo donax.</title>
        <authorList>
            <person name="Barrero R.A."/>
            <person name="Guerrero F.D."/>
            <person name="Moolhuijzen P."/>
            <person name="Goolsby J.A."/>
            <person name="Tidwell J."/>
            <person name="Bellgard S.E."/>
            <person name="Bellgard M.I."/>
        </authorList>
    </citation>
    <scope>NUCLEOTIDE SEQUENCE</scope>
    <source>
        <tissue evidence="2">Shoot tissue taken approximately 20 cm above the soil surface</tissue>
    </source>
</reference>
<feature type="region of interest" description="Disordered" evidence="1">
    <location>
        <begin position="90"/>
        <end position="125"/>
    </location>
</feature>
<accession>A0A0A9G563</accession>
<proteinExistence type="predicted"/>
<reference evidence="2" key="1">
    <citation type="submission" date="2014-09" db="EMBL/GenBank/DDBJ databases">
        <authorList>
            <person name="Magalhaes I.L.F."/>
            <person name="Oliveira U."/>
            <person name="Santos F.R."/>
            <person name="Vidigal T.H.D.A."/>
            <person name="Brescovit A.D."/>
            <person name="Santos A.J."/>
        </authorList>
    </citation>
    <scope>NUCLEOTIDE SEQUENCE</scope>
    <source>
        <tissue evidence="2">Shoot tissue taken approximately 20 cm above the soil surface</tissue>
    </source>
</reference>
<name>A0A0A9G563_ARUDO</name>